<sequence length="52" mass="6462">MSKLHKQLRERILELQMGYLFEEPCPIYEPDFDDSLWDCRLTYDYEEDEETQ</sequence>
<organism evidence="1">
    <name type="scientific">Synechococcus phage QB2</name>
    <dbReference type="NCBI Taxonomy" id="3159453"/>
    <lineage>
        <taxon>Viruses</taxon>
        <taxon>Duplodnaviria</taxon>
        <taxon>Heunggongvirae</taxon>
        <taxon>Uroviricota</taxon>
        <taxon>Caudoviricetes</taxon>
        <taxon>Pantevenvirales</taxon>
        <taxon>Kyanoviridae</taxon>
    </lineage>
</organism>
<accession>A0AAU8EKP8</accession>
<proteinExistence type="predicted"/>
<name>A0AAU8EKP8_9CAUD</name>
<protein>
    <submittedName>
        <fullName evidence="1">Uncharacterized protein</fullName>
    </submittedName>
</protein>
<reference evidence="1" key="1">
    <citation type="submission" date="2024-05" db="EMBL/GenBank/DDBJ databases">
        <authorList>
            <person name="Su C."/>
        </authorList>
    </citation>
    <scope>NUCLEOTIDE SEQUENCE</scope>
</reference>
<evidence type="ECO:0000313" key="1">
    <source>
        <dbReference type="EMBL" id="XCH00315.1"/>
    </source>
</evidence>
<dbReference type="EMBL" id="PP861117">
    <property type="protein sequence ID" value="XCH00315.1"/>
    <property type="molecule type" value="Genomic_DNA"/>
</dbReference>